<feature type="domain" description="TYRAAT2-like C-terminal" evidence="2">
    <location>
        <begin position="1"/>
        <end position="45"/>
    </location>
</feature>
<accession>A0AAV1QZC4</accession>
<dbReference type="AlphaFoldDB" id="A0AAV1QZC4"/>
<organism evidence="3 4">
    <name type="scientific">Dovyalis caffra</name>
    <dbReference type="NCBI Taxonomy" id="77055"/>
    <lineage>
        <taxon>Eukaryota</taxon>
        <taxon>Viridiplantae</taxon>
        <taxon>Streptophyta</taxon>
        <taxon>Embryophyta</taxon>
        <taxon>Tracheophyta</taxon>
        <taxon>Spermatophyta</taxon>
        <taxon>Magnoliopsida</taxon>
        <taxon>eudicotyledons</taxon>
        <taxon>Gunneridae</taxon>
        <taxon>Pentapetalae</taxon>
        <taxon>rosids</taxon>
        <taxon>fabids</taxon>
        <taxon>Malpighiales</taxon>
        <taxon>Salicaceae</taxon>
        <taxon>Flacourtieae</taxon>
        <taxon>Dovyalis</taxon>
    </lineage>
</organism>
<evidence type="ECO:0000313" key="3">
    <source>
        <dbReference type="EMBL" id="CAK7325942.1"/>
    </source>
</evidence>
<name>A0AAV1QZC4_9ROSI</name>
<dbReference type="Proteomes" id="UP001314170">
    <property type="component" value="Unassembled WGS sequence"/>
</dbReference>
<keyword evidence="1" id="KW-0175">Coiled coil</keyword>
<gene>
    <name evidence="3" type="ORF">DCAF_LOCUS3636</name>
</gene>
<sequence>MKDSFDLFSSLFVYNRFAKRELKNLELSLEKVKQMLQDKMNEEQNLNESNL</sequence>
<keyword evidence="4" id="KW-1185">Reference proteome</keyword>
<protein>
    <recommendedName>
        <fullName evidence="2">TYRAAT2-like C-terminal domain-containing protein</fullName>
    </recommendedName>
</protein>
<comment type="caution">
    <text evidence="3">The sequence shown here is derived from an EMBL/GenBank/DDBJ whole genome shotgun (WGS) entry which is preliminary data.</text>
</comment>
<feature type="coiled-coil region" evidence="1">
    <location>
        <begin position="15"/>
        <end position="49"/>
    </location>
</feature>
<evidence type="ECO:0000256" key="1">
    <source>
        <dbReference type="SAM" id="Coils"/>
    </source>
</evidence>
<evidence type="ECO:0000313" key="4">
    <source>
        <dbReference type="Proteomes" id="UP001314170"/>
    </source>
</evidence>
<dbReference type="InterPro" id="IPR059064">
    <property type="entry name" value="TYRAAT2_C"/>
</dbReference>
<proteinExistence type="predicted"/>
<dbReference type="Pfam" id="PF26213">
    <property type="entry name" value="TYRAAT1_C"/>
    <property type="match status" value="1"/>
</dbReference>
<dbReference type="EMBL" id="CAWUPB010000850">
    <property type="protein sequence ID" value="CAK7325942.1"/>
    <property type="molecule type" value="Genomic_DNA"/>
</dbReference>
<reference evidence="3 4" key="1">
    <citation type="submission" date="2024-01" db="EMBL/GenBank/DDBJ databases">
        <authorList>
            <person name="Waweru B."/>
        </authorList>
    </citation>
    <scope>NUCLEOTIDE SEQUENCE [LARGE SCALE GENOMIC DNA]</scope>
</reference>
<evidence type="ECO:0000259" key="2">
    <source>
        <dbReference type="Pfam" id="PF26213"/>
    </source>
</evidence>